<dbReference type="InterPro" id="IPR007527">
    <property type="entry name" value="Znf_SWIM"/>
</dbReference>
<evidence type="ECO:0000259" key="3">
    <source>
        <dbReference type="PROSITE" id="PS50966"/>
    </source>
</evidence>
<feature type="region of interest" description="Disordered" evidence="2">
    <location>
        <begin position="615"/>
        <end position="662"/>
    </location>
</feature>
<dbReference type="GO" id="GO:0008270">
    <property type="term" value="F:zinc ion binding"/>
    <property type="evidence" value="ECO:0007669"/>
    <property type="project" value="UniProtKB-KW"/>
</dbReference>
<evidence type="ECO:0000313" key="4">
    <source>
        <dbReference type="EMBL" id="KAJ9553283.1"/>
    </source>
</evidence>
<dbReference type="PANTHER" id="PTHR47718">
    <property type="entry name" value="OS01G0519700 PROTEIN"/>
    <property type="match status" value="1"/>
</dbReference>
<sequence>MKYLVCHRHGVPNKRSFDSTNDGKHRKALRNSNFKVTGCKAQVRFRRVNGTTKFQLYYFYPNHNHSLFDESDRMLSRNSRQMSFSDKRLVHRAARANIRASKAHRIQVCLKGGYEEVGCSVSDYKNYKRDLESFIGDGDVQMLLNMFSERVANGTNFAFEYKVSKGKLLGLFWADELSRFNYSEFGHVISFDATYRSNKHCMVFVPFLAIDNNRSSVVVGSGILCDEKMPSYTWLLEAFIKVHGSQPKVVLTDQDAAIKEAFPIVFNESKHRLCMWHIMDKLPIRVGKYLLVSTDFRKRLLNLVWSVYLGPQEFEEKWNSLMTEFHLEGHPWLSQVFKIRSKWIPAYFKDVPMCGLMKTTSRSESLNSFFRSFAHYGNNLLSFILSHDSAMDKQRNRQRTDEHDTNTSVYDFKTNRLIEKHAAMLYTKTMFFVVQNEIVKGDRYCAQWNVIIEDGHQVFTIKEKDETLKTKLEFKFVHFVDDDTFKCSCEHFEYFGILCCHIFHVFYNIDVEEIPSKYINRRWMRGVIHVDVHPRSNEETDKLTNDIQYEFDQILNRIYGDDDKLSLFWKRCDEVAPDIFSHDNVVNKPAEFERVLGVSKPDKIDVRAVEGISNKGSGTGKRLTSSKERAIKNAQKKRKCKSCGLSTNHDSRNCPSKKRNTE</sequence>
<reference evidence="4" key="1">
    <citation type="submission" date="2023-03" db="EMBL/GenBank/DDBJ databases">
        <title>Chromosome-scale reference genome and RAD-based genetic map of yellow starthistle (Centaurea solstitialis) reveal putative structural variation and QTLs associated with invader traits.</title>
        <authorList>
            <person name="Reatini B."/>
            <person name="Cang F.A."/>
            <person name="Jiang Q."/>
            <person name="Mckibben M.T.W."/>
            <person name="Barker M.S."/>
            <person name="Rieseberg L.H."/>
            <person name="Dlugosch K.M."/>
        </authorList>
    </citation>
    <scope>NUCLEOTIDE SEQUENCE</scope>
    <source>
        <strain evidence="4">CAN-66</strain>
        <tissue evidence="4">Leaf</tissue>
    </source>
</reference>
<dbReference type="AlphaFoldDB" id="A0AA38TMP4"/>
<dbReference type="EMBL" id="JARYMX010000004">
    <property type="protein sequence ID" value="KAJ9553283.1"/>
    <property type="molecule type" value="Genomic_DNA"/>
</dbReference>
<gene>
    <name evidence="4" type="ORF">OSB04_017328</name>
</gene>
<keyword evidence="1" id="KW-0863">Zinc-finger</keyword>
<feature type="domain" description="SWIM-type" evidence="3">
    <location>
        <begin position="474"/>
        <end position="510"/>
    </location>
</feature>
<dbReference type="Pfam" id="PF04434">
    <property type="entry name" value="SWIM"/>
    <property type="match status" value="1"/>
</dbReference>
<name>A0AA38TMP4_9ASTR</name>
<dbReference type="PROSITE" id="PS50966">
    <property type="entry name" value="ZF_SWIM"/>
    <property type="match status" value="1"/>
</dbReference>
<dbReference type="Pfam" id="PF10551">
    <property type="entry name" value="MULE"/>
    <property type="match status" value="1"/>
</dbReference>
<keyword evidence="5" id="KW-1185">Reference proteome</keyword>
<comment type="caution">
    <text evidence="4">The sequence shown here is derived from an EMBL/GenBank/DDBJ whole genome shotgun (WGS) entry which is preliminary data.</text>
</comment>
<evidence type="ECO:0000256" key="1">
    <source>
        <dbReference type="PROSITE-ProRule" id="PRU00325"/>
    </source>
</evidence>
<dbReference type="InterPro" id="IPR018289">
    <property type="entry name" value="MULE_transposase_dom"/>
</dbReference>
<evidence type="ECO:0000256" key="2">
    <source>
        <dbReference type="SAM" id="MobiDB-lite"/>
    </source>
</evidence>
<protein>
    <recommendedName>
        <fullName evidence="3">SWIM-type domain-containing protein</fullName>
    </recommendedName>
</protein>
<evidence type="ECO:0000313" key="5">
    <source>
        <dbReference type="Proteomes" id="UP001172457"/>
    </source>
</evidence>
<organism evidence="4 5">
    <name type="scientific">Centaurea solstitialis</name>
    <name type="common">yellow star-thistle</name>
    <dbReference type="NCBI Taxonomy" id="347529"/>
    <lineage>
        <taxon>Eukaryota</taxon>
        <taxon>Viridiplantae</taxon>
        <taxon>Streptophyta</taxon>
        <taxon>Embryophyta</taxon>
        <taxon>Tracheophyta</taxon>
        <taxon>Spermatophyta</taxon>
        <taxon>Magnoliopsida</taxon>
        <taxon>eudicotyledons</taxon>
        <taxon>Gunneridae</taxon>
        <taxon>Pentapetalae</taxon>
        <taxon>asterids</taxon>
        <taxon>campanulids</taxon>
        <taxon>Asterales</taxon>
        <taxon>Asteraceae</taxon>
        <taxon>Carduoideae</taxon>
        <taxon>Cardueae</taxon>
        <taxon>Centaureinae</taxon>
        <taxon>Centaurea</taxon>
    </lineage>
</organism>
<dbReference type="Proteomes" id="UP001172457">
    <property type="component" value="Chromosome 4"/>
</dbReference>
<keyword evidence="1" id="KW-0479">Metal-binding</keyword>
<dbReference type="PANTHER" id="PTHR47718:SF12">
    <property type="entry name" value="PROTEIN FAR1-RELATED SEQUENCE"/>
    <property type="match status" value="1"/>
</dbReference>
<proteinExistence type="predicted"/>
<keyword evidence="1" id="KW-0862">Zinc</keyword>
<accession>A0AA38TMP4</accession>